<comment type="similarity">
    <text evidence="5">Belongs to the DEAD box helicase family.</text>
</comment>
<comment type="domain">
    <text evidence="5">The Q motif is unique to and characteristic of the DEAD box family of RNA helicases and controls ATP binding and hydrolysis.</text>
</comment>
<keyword evidence="3 5" id="KW-0067">ATP-binding</keyword>
<evidence type="ECO:0000256" key="5">
    <source>
        <dbReference type="RuleBase" id="RU365068"/>
    </source>
</evidence>
<comment type="function">
    <text evidence="5">RNA helicase.</text>
</comment>
<dbReference type="Gene3D" id="3.40.50.300">
    <property type="entry name" value="P-loop containing nucleotide triphosphate hydrolases"/>
    <property type="match status" value="2"/>
</dbReference>
<name>A0A9P4JSH0_9PLEO</name>
<reference evidence="10" key="1">
    <citation type="journal article" date="2020" name="Stud. Mycol.">
        <title>101 Dothideomycetes genomes: a test case for predicting lifestyles and emergence of pathogens.</title>
        <authorList>
            <person name="Haridas S."/>
            <person name="Albert R."/>
            <person name="Binder M."/>
            <person name="Bloem J."/>
            <person name="Labutti K."/>
            <person name="Salamov A."/>
            <person name="Andreopoulos B."/>
            <person name="Baker S."/>
            <person name="Barry K."/>
            <person name="Bills G."/>
            <person name="Bluhm B."/>
            <person name="Cannon C."/>
            <person name="Castanera R."/>
            <person name="Culley D."/>
            <person name="Daum C."/>
            <person name="Ezra D."/>
            <person name="Gonzalez J."/>
            <person name="Henrissat B."/>
            <person name="Kuo A."/>
            <person name="Liang C."/>
            <person name="Lipzen A."/>
            <person name="Lutzoni F."/>
            <person name="Magnuson J."/>
            <person name="Mondo S."/>
            <person name="Nolan M."/>
            <person name="Ohm R."/>
            <person name="Pangilinan J."/>
            <person name="Park H.-J."/>
            <person name="Ramirez L."/>
            <person name="Alfaro M."/>
            <person name="Sun H."/>
            <person name="Tritt A."/>
            <person name="Yoshinaga Y."/>
            <person name="Zwiers L.-H."/>
            <person name="Turgeon B."/>
            <person name="Goodwin S."/>
            <person name="Spatafora J."/>
            <person name="Crous P."/>
            <person name="Grigoriev I."/>
        </authorList>
    </citation>
    <scope>NUCLEOTIDE SEQUENCE</scope>
    <source>
        <strain evidence="10">ATCC 74209</strain>
    </source>
</reference>
<dbReference type="PANTHER" id="PTHR24031">
    <property type="entry name" value="RNA HELICASE"/>
    <property type="match status" value="1"/>
</dbReference>
<dbReference type="PROSITE" id="PS51192">
    <property type="entry name" value="HELICASE_ATP_BIND_1"/>
    <property type="match status" value="1"/>
</dbReference>
<dbReference type="OrthoDB" id="3370at2759"/>
<evidence type="ECO:0000259" key="8">
    <source>
        <dbReference type="PROSITE" id="PS51192"/>
    </source>
</evidence>
<dbReference type="InterPro" id="IPR001650">
    <property type="entry name" value="Helicase_C-like"/>
</dbReference>
<evidence type="ECO:0000256" key="4">
    <source>
        <dbReference type="ARBA" id="ARBA00022884"/>
    </source>
</evidence>
<dbReference type="GO" id="GO:0005524">
    <property type="term" value="F:ATP binding"/>
    <property type="evidence" value="ECO:0007669"/>
    <property type="project" value="UniProtKB-UniRule"/>
</dbReference>
<feature type="domain" description="Helicase ATP-binding" evidence="8">
    <location>
        <begin position="220"/>
        <end position="463"/>
    </location>
</feature>
<feature type="compositionally biased region" description="Basic residues" evidence="7">
    <location>
        <begin position="78"/>
        <end position="87"/>
    </location>
</feature>
<keyword evidence="2 5" id="KW-0378">Hydrolase</keyword>
<feature type="compositionally biased region" description="Acidic residues" evidence="7">
    <location>
        <begin position="529"/>
        <end position="554"/>
    </location>
</feature>
<dbReference type="Pfam" id="PF00270">
    <property type="entry name" value="DEAD"/>
    <property type="match status" value="2"/>
</dbReference>
<keyword evidence="11" id="KW-1185">Reference proteome</keyword>
<keyword evidence="6" id="KW-0175">Coiled coil</keyword>
<evidence type="ECO:0000313" key="11">
    <source>
        <dbReference type="Proteomes" id="UP000799536"/>
    </source>
</evidence>
<evidence type="ECO:0000259" key="9">
    <source>
        <dbReference type="PROSITE" id="PS51194"/>
    </source>
</evidence>
<feature type="region of interest" description="Disordered" evidence="7">
    <location>
        <begin position="12"/>
        <end position="97"/>
    </location>
</feature>
<comment type="catalytic activity">
    <reaction evidence="5">
        <text>ATP + H2O = ADP + phosphate + H(+)</text>
        <dbReference type="Rhea" id="RHEA:13065"/>
        <dbReference type="ChEBI" id="CHEBI:15377"/>
        <dbReference type="ChEBI" id="CHEBI:15378"/>
        <dbReference type="ChEBI" id="CHEBI:30616"/>
        <dbReference type="ChEBI" id="CHEBI:43474"/>
        <dbReference type="ChEBI" id="CHEBI:456216"/>
        <dbReference type="EC" id="3.6.4.13"/>
    </reaction>
</comment>
<feature type="coiled-coil region" evidence="6">
    <location>
        <begin position="742"/>
        <end position="769"/>
    </location>
</feature>
<proteinExistence type="inferred from homology"/>
<evidence type="ECO:0000256" key="3">
    <source>
        <dbReference type="ARBA" id="ARBA00022840"/>
    </source>
</evidence>
<dbReference type="EC" id="3.6.4.13" evidence="5"/>
<dbReference type="AlphaFoldDB" id="A0A9P4JSH0"/>
<dbReference type="PROSITE" id="PS51194">
    <property type="entry name" value="HELICASE_CTER"/>
    <property type="match status" value="1"/>
</dbReference>
<dbReference type="SUPFAM" id="SSF52540">
    <property type="entry name" value="P-loop containing nucleoside triphosphate hydrolases"/>
    <property type="match status" value="1"/>
</dbReference>
<accession>A0A9P4JSH0</accession>
<feature type="compositionally biased region" description="Low complexity" evidence="7">
    <location>
        <begin position="26"/>
        <end position="40"/>
    </location>
</feature>
<dbReference type="Pfam" id="PF00271">
    <property type="entry name" value="Helicase_C"/>
    <property type="match status" value="1"/>
</dbReference>
<dbReference type="GO" id="GO:0003724">
    <property type="term" value="F:RNA helicase activity"/>
    <property type="evidence" value="ECO:0007669"/>
    <property type="project" value="UniProtKB-EC"/>
</dbReference>
<feature type="region of interest" description="Disordered" evidence="7">
    <location>
        <begin position="513"/>
        <end position="597"/>
    </location>
</feature>
<keyword evidence="4 5" id="KW-0694">RNA-binding</keyword>
<evidence type="ECO:0000256" key="7">
    <source>
        <dbReference type="SAM" id="MobiDB-lite"/>
    </source>
</evidence>
<keyword evidence="5" id="KW-0347">Helicase</keyword>
<protein>
    <recommendedName>
        <fullName evidence="5">ATP-dependent RNA helicase</fullName>
        <ecNumber evidence="5">3.6.4.13</ecNumber>
    </recommendedName>
</protein>
<evidence type="ECO:0000256" key="2">
    <source>
        <dbReference type="ARBA" id="ARBA00022801"/>
    </source>
</evidence>
<comment type="caution">
    <text evidence="10">The sequence shown here is derived from an EMBL/GenBank/DDBJ whole genome shotgun (WGS) entry which is preliminary data.</text>
</comment>
<dbReference type="SMART" id="SM00487">
    <property type="entry name" value="DEXDc"/>
    <property type="match status" value="1"/>
</dbReference>
<dbReference type="CDD" id="cd17956">
    <property type="entry name" value="DEADc_DDX51"/>
    <property type="match status" value="1"/>
</dbReference>
<dbReference type="InterPro" id="IPR014001">
    <property type="entry name" value="Helicase_ATP-bd"/>
</dbReference>
<gene>
    <name evidence="10" type="ORF">GQ43DRAFT_428587</name>
</gene>
<feature type="compositionally biased region" description="Basic and acidic residues" evidence="7">
    <location>
        <begin position="518"/>
        <end position="528"/>
    </location>
</feature>
<dbReference type="GO" id="GO:0016787">
    <property type="term" value="F:hydrolase activity"/>
    <property type="evidence" value="ECO:0007669"/>
    <property type="project" value="UniProtKB-KW"/>
</dbReference>
<evidence type="ECO:0000256" key="6">
    <source>
        <dbReference type="SAM" id="Coils"/>
    </source>
</evidence>
<sequence length="773" mass="85640">MPAPLYARYVPPKSAKVSIPKSLSLPKPETAPATEPKPAADNSKKRRRTIDQDHSEADLLKTLHSKDDEIVTEAPKPKKEKVKKRKRDTVTEQTANGNNEVVLKKHKSVLAKFEKSSKVAEAIRNDPEAALKNELKVEVAPEELHDLIPLPQPEPVPEAPYQPTFSDLPSWLAEPIMVPSDKHTPFRDLGIDAGFVEKLAKKGHNNALAVQSQLVPMLRPGLEQHLGDLCVLAKTGSGKTLAYLLPMIESMKNRTVTKLSVVVVVPTRMLVNQVRAVADELCAGTRLKVGTAIGDVPLPTERKTLVKLSGRYNPERAKELHEKANEQLRTGFVERGGTLDDLMSMLPGHIPHYESKIDVLICTPGRLVEHIQSTTGFLLRDVQWVVFDEADQLLDQNFQDWANVLMDSLHGDTPEDFMDARESLCKKKGWLSPKTPTKVVLSATMTNDLTKLAALRLLRPKLVAVQDETPGQQTTEVSFELPSTLEEFAMPVGDGSDKPLYLLYLLQTKLLSSGRGGSETESKRRDVSDSDSETDSDSDASSSESEEDEDEDVESSTSGSDSESDSSLDDSDDDSHAESRELQKLPNQSNAKQTSEDKLTNKRVLIFTKSNENAARLSHLLSSMYPPLKSKVGALTKAASSDKSKRLLKAFCDGKIQILIASDRASRGLDIPDLAHVVNYDIPHQITSYVHRVGRTARAEKQGQAWTLFTNSEARWFWNEIARGNAIKRGSRKVERVKPDSKAVSDERREAYEAALEELQEAVEGDYNRPKKG</sequence>
<keyword evidence="1 5" id="KW-0547">Nucleotide-binding</keyword>
<dbReference type="GO" id="GO:0003723">
    <property type="term" value="F:RNA binding"/>
    <property type="evidence" value="ECO:0007669"/>
    <property type="project" value="UniProtKB-UniRule"/>
</dbReference>
<dbReference type="SMART" id="SM00490">
    <property type="entry name" value="HELICc"/>
    <property type="match status" value="1"/>
</dbReference>
<dbReference type="InterPro" id="IPR027417">
    <property type="entry name" value="P-loop_NTPase"/>
</dbReference>
<dbReference type="InterPro" id="IPR011545">
    <property type="entry name" value="DEAD/DEAH_box_helicase_dom"/>
</dbReference>
<dbReference type="Proteomes" id="UP000799536">
    <property type="component" value="Unassembled WGS sequence"/>
</dbReference>
<feature type="domain" description="Helicase C-terminal" evidence="9">
    <location>
        <begin position="577"/>
        <end position="745"/>
    </location>
</feature>
<dbReference type="EMBL" id="ML993866">
    <property type="protein sequence ID" value="KAF2204918.1"/>
    <property type="molecule type" value="Genomic_DNA"/>
</dbReference>
<evidence type="ECO:0000256" key="1">
    <source>
        <dbReference type="ARBA" id="ARBA00022741"/>
    </source>
</evidence>
<feature type="compositionally biased region" description="Acidic residues" evidence="7">
    <location>
        <begin position="562"/>
        <end position="573"/>
    </location>
</feature>
<feature type="compositionally biased region" description="Basic and acidic residues" evidence="7">
    <location>
        <begin position="49"/>
        <end position="69"/>
    </location>
</feature>
<feature type="compositionally biased region" description="Basic and acidic residues" evidence="7">
    <location>
        <begin position="574"/>
        <end position="583"/>
    </location>
</feature>
<dbReference type="CDD" id="cd18787">
    <property type="entry name" value="SF2_C_DEAD"/>
    <property type="match status" value="1"/>
</dbReference>
<evidence type="ECO:0000313" key="10">
    <source>
        <dbReference type="EMBL" id="KAF2204918.1"/>
    </source>
</evidence>
<organism evidence="10 11">
    <name type="scientific">Delitschia confertaspora ATCC 74209</name>
    <dbReference type="NCBI Taxonomy" id="1513339"/>
    <lineage>
        <taxon>Eukaryota</taxon>
        <taxon>Fungi</taxon>
        <taxon>Dikarya</taxon>
        <taxon>Ascomycota</taxon>
        <taxon>Pezizomycotina</taxon>
        <taxon>Dothideomycetes</taxon>
        <taxon>Pleosporomycetidae</taxon>
        <taxon>Pleosporales</taxon>
        <taxon>Delitschiaceae</taxon>
        <taxon>Delitschia</taxon>
    </lineage>
</organism>